<evidence type="ECO:0000313" key="14">
    <source>
        <dbReference type="EMBL" id="GGG85024.1"/>
    </source>
</evidence>
<dbReference type="PRINTS" id="PR00740">
    <property type="entry name" value="GLHYDRLASE27"/>
</dbReference>
<evidence type="ECO:0000256" key="9">
    <source>
        <dbReference type="ARBA" id="ARBA00023295"/>
    </source>
</evidence>
<comment type="subcellular location">
    <subcellularLocation>
        <location evidence="1">Secreted</location>
    </subcellularLocation>
</comment>
<dbReference type="GO" id="GO:0004557">
    <property type="term" value="F:alpha-galactosidase activity"/>
    <property type="evidence" value="ECO:0007669"/>
    <property type="project" value="UniProtKB-EC"/>
</dbReference>
<dbReference type="FunFam" id="2.60.40.1180:FF:000008">
    <property type="entry name" value="Alpha-galactosidase"/>
    <property type="match status" value="1"/>
</dbReference>
<dbReference type="FunFam" id="3.20.20.70:FF:000197">
    <property type="entry name" value="Alpha-galactosidase"/>
    <property type="match status" value="1"/>
</dbReference>
<evidence type="ECO:0000256" key="7">
    <source>
        <dbReference type="ARBA" id="ARBA00023180"/>
    </source>
</evidence>
<dbReference type="Proteomes" id="UP000647241">
    <property type="component" value="Unassembled WGS sequence"/>
</dbReference>
<evidence type="ECO:0000259" key="13">
    <source>
        <dbReference type="Pfam" id="PF17801"/>
    </source>
</evidence>
<evidence type="ECO:0000256" key="8">
    <source>
        <dbReference type="ARBA" id="ARBA00023277"/>
    </source>
</evidence>
<evidence type="ECO:0000313" key="15">
    <source>
        <dbReference type="Proteomes" id="UP000647241"/>
    </source>
</evidence>
<accession>A0A917HP92</accession>
<reference evidence="14" key="1">
    <citation type="journal article" date="2014" name="Int. J. Syst. Evol. Microbiol.">
        <title>Complete genome sequence of Corynebacterium casei LMG S-19264T (=DSM 44701T), isolated from a smear-ripened cheese.</title>
        <authorList>
            <consortium name="US DOE Joint Genome Institute (JGI-PGF)"/>
            <person name="Walter F."/>
            <person name="Albersmeier A."/>
            <person name="Kalinowski J."/>
            <person name="Ruckert C."/>
        </authorList>
    </citation>
    <scope>NUCLEOTIDE SEQUENCE</scope>
    <source>
        <strain evidence="14">CGMCC 1.12997</strain>
    </source>
</reference>
<dbReference type="Pfam" id="PF16499">
    <property type="entry name" value="Melibiase_2"/>
    <property type="match status" value="1"/>
</dbReference>
<comment type="caution">
    <text evidence="14">The sequence shown here is derived from an EMBL/GenBank/DDBJ whole genome shotgun (WGS) entry which is preliminary data.</text>
</comment>
<dbReference type="InterPro" id="IPR013785">
    <property type="entry name" value="Aldolase_TIM"/>
</dbReference>
<keyword evidence="4 12" id="KW-0732">Signal</keyword>
<dbReference type="SUPFAM" id="SSF51445">
    <property type="entry name" value="(Trans)glycosidases"/>
    <property type="match status" value="1"/>
</dbReference>
<reference evidence="14" key="2">
    <citation type="submission" date="2020-09" db="EMBL/GenBank/DDBJ databases">
        <authorList>
            <person name="Sun Q."/>
            <person name="Zhou Y."/>
        </authorList>
    </citation>
    <scope>NUCLEOTIDE SEQUENCE</scope>
    <source>
        <strain evidence="14">CGMCC 1.12997</strain>
    </source>
</reference>
<dbReference type="GO" id="GO:0005576">
    <property type="term" value="C:extracellular region"/>
    <property type="evidence" value="ECO:0007669"/>
    <property type="project" value="UniProtKB-SubCell"/>
</dbReference>
<evidence type="ECO:0000256" key="4">
    <source>
        <dbReference type="ARBA" id="ARBA00022729"/>
    </source>
</evidence>
<protein>
    <recommendedName>
        <fullName evidence="11">Alpha-galactosidase</fullName>
        <ecNumber evidence="11">3.2.1.22</ecNumber>
    </recommendedName>
    <alternativeName>
        <fullName evidence="11">Melibiase</fullName>
    </alternativeName>
</protein>
<evidence type="ECO:0000256" key="3">
    <source>
        <dbReference type="ARBA" id="ARBA00022525"/>
    </source>
</evidence>
<dbReference type="SUPFAM" id="SSF51011">
    <property type="entry name" value="Glycosyl hydrolase domain"/>
    <property type="match status" value="1"/>
</dbReference>
<keyword evidence="5 11" id="KW-0378">Hydrolase</keyword>
<keyword evidence="3" id="KW-0964">Secreted</keyword>
<dbReference type="PROSITE" id="PS00512">
    <property type="entry name" value="ALPHA_GALACTOSIDASE"/>
    <property type="match status" value="1"/>
</dbReference>
<dbReference type="Gene3D" id="3.20.20.70">
    <property type="entry name" value="Aldolase class I"/>
    <property type="match status" value="1"/>
</dbReference>
<keyword evidence="15" id="KW-1185">Reference proteome</keyword>
<organism evidence="14 15">
    <name type="scientific">Edaphobacter dinghuensis</name>
    <dbReference type="NCBI Taxonomy" id="1560005"/>
    <lineage>
        <taxon>Bacteria</taxon>
        <taxon>Pseudomonadati</taxon>
        <taxon>Acidobacteriota</taxon>
        <taxon>Terriglobia</taxon>
        <taxon>Terriglobales</taxon>
        <taxon>Acidobacteriaceae</taxon>
        <taxon>Edaphobacter</taxon>
    </lineage>
</organism>
<proteinExistence type="inferred from homology"/>
<dbReference type="Gene3D" id="2.60.40.1180">
    <property type="entry name" value="Golgi alpha-mannosidase II"/>
    <property type="match status" value="1"/>
</dbReference>
<dbReference type="PANTHER" id="PTHR11452:SF75">
    <property type="entry name" value="ALPHA-GALACTOSIDASE MEL1"/>
    <property type="match status" value="1"/>
</dbReference>
<comment type="similarity">
    <text evidence="2 11">Belongs to the glycosyl hydrolase 27 family.</text>
</comment>
<dbReference type="Pfam" id="PF17801">
    <property type="entry name" value="Melibiase_C"/>
    <property type="match status" value="1"/>
</dbReference>
<evidence type="ECO:0000256" key="10">
    <source>
        <dbReference type="ARBA" id="ARBA00023326"/>
    </source>
</evidence>
<evidence type="ECO:0000256" key="6">
    <source>
        <dbReference type="ARBA" id="ARBA00023157"/>
    </source>
</evidence>
<gene>
    <name evidence="14" type="ORF">GCM10011585_31060</name>
</gene>
<dbReference type="CDD" id="cd14792">
    <property type="entry name" value="GH27"/>
    <property type="match status" value="1"/>
</dbReference>
<sequence length="548" mass="59219">MYLRYLCAALLVTSGFLRIAPAEVPLARQDSAAEASSKAAATKDISGTWVAKAEMPMGQLEIVYVLKVHDGHITGQQSLPFGDSPIVDGSVTGDTFHFTVELESFGTLSKREVSGRIVGDSLILTPAMPGPPPDAGTSGAAGGPPRPAFHIGEVTAVRGTPTPSYRAPAVDYATLPKIDLPALHPVPYNSLAKTPPMGWNSWNKFRTKIDDATVRGIADAMVSSGMKDAGYQYVIIDDGWQGKRDATGVLQPNPNFPNMKALADYVHSKGLKIGIYSSPGPRTCGGFEGSYGHESQDAQMYAAWGMDYLKYDWCSASRVWKDADMQAAYQKMGEALQATGRPIVYALCQYGRAHVEQWGPQVGGNLWRTTGDIRDNYESMTTIGFAQSVLASSAGPGHWNDPDMLEVGNGRMSNEEYRTHFSLWAMIAAPLIAGNDLRAMSPEIHDILTNREVIAVDQDSLGAGGKELYQEEGIRVWSKPLQSGDIAIAVFNTGSSSVSATLTAQQLALQGRYTVRDLWLHKDLGAFPDSFQAEIPAHGVAMYRLHKS</sequence>
<evidence type="ECO:0000256" key="2">
    <source>
        <dbReference type="ARBA" id="ARBA00009743"/>
    </source>
</evidence>
<keyword evidence="9 11" id="KW-0326">Glycosidase</keyword>
<dbReference type="InterPro" id="IPR013780">
    <property type="entry name" value="Glyco_hydro_b"/>
</dbReference>
<dbReference type="GO" id="GO:0000272">
    <property type="term" value="P:polysaccharide catabolic process"/>
    <property type="evidence" value="ECO:0007669"/>
    <property type="project" value="UniProtKB-KW"/>
</dbReference>
<comment type="catalytic activity">
    <reaction evidence="11">
        <text>Hydrolysis of terminal, non-reducing alpha-D-galactose residues in alpha-D-galactosides, including galactose oligosaccharides, galactomannans and galactolipids.</text>
        <dbReference type="EC" id="3.2.1.22"/>
    </reaction>
</comment>
<dbReference type="InterPro" id="IPR002241">
    <property type="entry name" value="Glyco_hydro_27"/>
</dbReference>
<dbReference type="PANTHER" id="PTHR11452">
    <property type="entry name" value="ALPHA-GALACTOSIDASE/ALPHA-N-ACETYLGALACTOSAMINIDASE"/>
    <property type="match status" value="1"/>
</dbReference>
<feature type="domain" description="Alpha galactosidase C-terminal" evidence="13">
    <location>
        <begin position="472"/>
        <end position="545"/>
    </location>
</feature>
<evidence type="ECO:0000256" key="11">
    <source>
        <dbReference type="RuleBase" id="RU361168"/>
    </source>
</evidence>
<evidence type="ECO:0000256" key="5">
    <source>
        <dbReference type="ARBA" id="ARBA00022801"/>
    </source>
</evidence>
<keyword evidence="8" id="KW-0119">Carbohydrate metabolism</keyword>
<dbReference type="InterPro" id="IPR017853">
    <property type="entry name" value="GH"/>
</dbReference>
<name>A0A917HP92_9BACT</name>
<keyword evidence="6 11" id="KW-1015">Disulfide bond</keyword>
<keyword evidence="10" id="KW-0624">Polysaccharide degradation</keyword>
<evidence type="ECO:0000256" key="12">
    <source>
        <dbReference type="SAM" id="SignalP"/>
    </source>
</evidence>
<feature type="chain" id="PRO_5037137634" description="Alpha-galactosidase" evidence="12">
    <location>
        <begin position="20"/>
        <end position="548"/>
    </location>
</feature>
<dbReference type="EC" id="3.2.1.22" evidence="11"/>
<evidence type="ECO:0000256" key="1">
    <source>
        <dbReference type="ARBA" id="ARBA00004613"/>
    </source>
</evidence>
<keyword evidence="7" id="KW-0325">Glycoprotein</keyword>
<dbReference type="AlphaFoldDB" id="A0A917HP92"/>
<dbReference type="RefSeq" id="WP_229739355.1">
    <property type="nucleotide sequence ID" value="NZ_BMGT01000003.1"/>
</dbReference>
<dbReference type="InterPro" id="IPR041233">
    <property type="entry name" value="Melibiase_C"/>
</dbReference>
<dbReference type="EMBL" id="BMGT01000003">
    <property type="protein sequence ID" value="GGG85024.1"/>
    <property type="molecule type" value="Genomic_DNA"/>
</dbReference>
<feature type="signal peptide" evidence="12">
    <location>
        <begin position="1"/>
        <end position="19"/>
    </location>
</feature>
<dbReference type="InterPro" id="IPR000111">
    <property type="entry name" value="Glyco_hydro_27/36_CS"/>
</dbReference>